<dbReference type="GO" id="GO:0009651">
    <property type="term" value="P:response to salt stress"/>
    <property type="evidence" value="ECO:0000318"/>
    <property type="project" value="GO_Central"/>
</dbReference>
<accession>A0A251MT50</accession>
<dbReference type="InterPro" id="IPR002068">
    <property type="entry name" value="A-crystallin/Hsp20_dom"/>
</dbReference>
<sequence length="163" mass="18241">MLGPWRRGGRRGGVGGGGGWIEPWFGSEAWDPFGLGISDWEEQGGGDETSAVANAHVNWRETDNAHIFVADLPGVKKEDVKVHVEDGNMLQIRGQRVQEQEKTEDKWHRVERQLGSFVRRFWLPKNADSDKIKCGLENGVLNVTVPKKDAEQNPKDVRTIDVA</sequence>
<comment type="similarity">
    <text evidence="2 3">Belongs to the small heat shock protein (HSP20) family.</text>
</comment>
<organism evidence="5 6">
    <name type="scientific">Prunus persica</name>
    <name type="common">Peach</name>
    <name type="synonym">Amygdalus persica</name>
    <dbReference type="NCBI Taxonomy" id="3760"/>
    <lineage>
        <taxon>Eukaryota</taxon>
        <taxon>Viridiplantae</taxon>
        <taxon>Streptophyta</taxon>
        <taxon>Embryophyta</taxon>
        <taxon>Tracheophyta</taxon>
        <taxon>Spermatophyta</taxon>
        <taxon>Magnoliopsida</taxon>
        <taxon>eudicotyledons</taxon>
        <taxon>Gunneridae</taxon>
        <taxon>Pentapetalae</taxon>
        <taxon>rosids</taxon>
        <taxon>fabids</taxon>
        <taxon>Rosales</taxon>
        <taxon>Rosaceae</taxon>
        <taxon>Amygdaloideae</taxon>
        <taxon>Amygdaleae</taxon>
        <taxon>Prunus</taxon>
    </lineage>
</organism>
<dbReference type="CDD" id="cd06472">
    <property type="entry name" value="ACD_ScHsp26_like"/>
    <property type="match status" value="1"/>
</dbReference>
<dbReference type="GO" id="GO:0009408">
    <property type="term" value="P:response to heat"/>
    <property type="evidence" value="ECO:0000318"/>
    <property type="project" value="GO_Central"/>
</dbReference>
<protein>
    <recommendedName>
        <fullName evidence="4">SHSP domain-containing protein</fullName>
    </recommendedName>
</protein>
<dbReference type="GO" id="GO:0051259">
    <property type="term" value="P:protein complex oligomerization"/>
    <property type="evidence" value="ECO:0000318"/>
    <property type="project" value="GO_Central"/>
</dbReference>
<keyword evidence="1" id="KW-0346">Stress response</keyword>
<evidence type="ECO:0000256" key="2">
    <source>
        <dbReference type="PROSITE-ProRule" id="PRU00285"/>
    </source>
</evidence>
<dbReference type="GO" id="GO:0051082">
    <property type="term" value="F:unfolded protein binding"/>
    <property type="evidence" value="ECO:0000318"/>
    <property type="project" value="GO_Central"/>
</dbReference>
<name>A0A251MT50_PRUPE</name>
<dbReference type="Gene3D" id="2.60.40.790">
    <property type="match status" value="1"/>
</dbReference>
<dbReference type="STRING" id="3760.A0A251MT50"/>
<evidence type="ECO:0000313" key="5">
    <source>
        <dbReference type="EMBL" id="ONH90322.1"/>
    </source>
</evidence>
<dbReference type="SMR" id="A0A251MT50"/>
<evidence type="ECO:0000313" key="6">
    <source>
        <dbReference type="Proteomes" id="UP000006882"/>
    </source>
</evidence>
<feature type="domain" description="SHSP" evidence="4">
    <location>
        <begin position="48"/>
        <end position="163"/>
    </location>
</feature>
<dbReference type="GO" id="GO:0042542">
    <property type="term" value="P:response to hydrogen peroxide"/>
    <property type="evidence" value="ECO:0000318"/>
    <property type="project" value="GO_Central"/>
</dbReference>
<dbReference type="Gramene" id="ONH90322">
    <property type="protein sequence ID" value="ONH90322"/>
    <property type="gene ID" value="PRUPE_8G046200"/>
</dbReference>
<dbReference type="InterPro" id="IPR008978">
    <property type="entry name" value="HSP20-like_chaperone"/>
</dbReference>
<dbReference type="Proteomes" id="UP000006882">
    <property type="component" value="Chromosome G8"/>
</dbReference>
<keyword evidence="6" id="KW-1185">Reference proteome</keyword>
<dbReference type="eggNOG" id="KOG0710">
    <property type="taxonomic scope" value="Eukaryota"/>
</dbReference>
<dbReference type="InterPro" id="IPR031107">
    <property type="entry name" value="Small_HSP"/>
</dbReference>
<dbReference type="Pfam" id="PF00011">
    <property type="entry name" value="HSP20"/>
    <property type="match status" value="1"/>
</dbReference>
<gene>
    <name evidence="5" type="ORF">PRUPE_8G046200</name>
</gene>
<evidence type="ECO:0000259" key="4">
    <source>
        <dbReference type="PROSITE" id="PS01031"/>
    </source>
</evidence>
<dbReference type="AlphaFoldDB" id="A0A251MT50"/>
<dbReference type="SUPFAM" id="SSF49764">
    <property type="entry name" value="HSP20-like chaperones"/>
    <property type="match status" value="1"/>
</dbReference>
<dbReference type="EMBL" id="CM007658">
    <property type="protein sequence ID" value="ONH90322.1"/>
    <property type="molecule type" value="Genomic_DNA"/>
</dbReference>
<dbReference type="FunFam" id="2.60.40.790:FF:000053">
    <property type="entry name" value="17.5 kDa class I heat shock protein"/>
    <property type="match status" value="1"/>
</dbReference>
<proteinExistence type="inferred from homology"/>
<dbReference type="PROSITE" id="PS01031">
    <property type="entry name" value="SHSP"/>
    <property type="match status" value="1"/>
</dbReference>
<dbReference type="PANTHER" id="PTHR11527">
    <property type="entry name" value="HEAT-SHOCK PROTEIN 20 FAMILY MEMBER"/>
    <property type="match status" value="1"/>
</dbReference>
<evidence type="ECO:0000256" key="3">
    <source>
        <dbReference type="RuleBase" id="RU003616"/>
    </source>
</evidence>
<dbReference type="GO" id="GO:0006457">
    <property type="term" value="P:protein folding"/>
    <property type="evidence" value="ECO:0000318"/>
    <property type="project" value="GO_Central"/>
</dbReference>
<reference evidence="5 6" key="1">
    <citation type="journal article" date="2013" name="Nat. Genet.">
        <title>The high-quality draft genome of peach (Prunus persica) identifies unique patterns of genetic diversity, domestication and genome evolution.</title>
        <authorList>
            <consortium name="International Peach Genome Initiative"/>
            <person name="Verde I."/>
            <person name="Abbott A.G."/>
            <person name="Scalabrin S."/>
            <person name="Jung S."/>
            <person name="Shu S."/>
            <person name="Marroni F."/>
            <person name="Zhebentyayeva T."/>
            <person name="Dettori M.T."/>
            <person name="Grimwood J."/>
            <person name="Cattonaro F."/>
            <person name="Zuccolo A."/>
            <person name="Rossini L."/>
            <person name="Jenkins J."/>
            <person name="Vendramin E."/>
            <person name="Meisel L.A."/>
            <person name="Decroocq V."/>
            <person name="Sosinski B."/>
            <person name="Prochnik S."/>
            <person name="Mitros T."/>
            <person name="Policriti A."/>
            <person name="Cipriani G."/>
            <person name="Dondini L."/>
            <person name="Ficklin S."/>
            <person name="Goodstein D.M."/>
            <person name="Xuan P."/>
            <person name="Del Fabbro C."/>
            <person name="Aramini V."/>
            <person name="Copetti D."/>
            <person name="Gonzalez S."/>
            <person name="Horner D.S."/>
            <person name="Falchi R."/>
            <person name="Lucas S."/>
            <person name="Mica E."/>
            <person name="Maldonado J."/>
            <person name="Lazzari B."/>
            <person name="Bielenberg D."/>
            <person name="Pirona R."/>
            <person name="Miculan M."/>
            <person name="Barakat A."/>
            <person name="Testolin R."/>
            <person name="Stella A."/>
            <person name="Tartarini S."/>
            <person name="Tonutti P."/>
            <person name="Arus P."/>
            <person name="Orellana A."/>
            <person name="Wells C."/>
            <person name="Main D."/>
            <person name="Vizzotto G."/>
            <person name="Silva H."/>
            <person name="Salamini F."/>
            <person name="Schmutz J."/>
            <person name="Morgante M."/>
            <person name="Rokhsar D.S."/>
        </authorList>
    </citation>
    <scope>NUCLEOTIDE SEQUENCE [LARGE SCALE GENOMIC DNA]</scope>
    <source>
        <strain evidence="6">cv. Nemared</strain>
    </source>
</reference>
<evidence type="ECO:0000256" key="1">
    <source>
        <dbReference type="ARBA" id="ARBA00023016"/>
    </source>
</evidence>
<dbReference type="OrthoDB" id="1245404at2759"/>